<evidence type="ECO:0000256" key="2">
    <source>
        <dbReference type="SAM" id="Phobius"/>
    </source>
</evidence>
<organism evidence="6 7">
    <name type="scientific">Symbiodinium necroappetens</name>
    <dbReference type="NCBI Taxonomy" id="1628268"/>
    <lineage>
        <taxon>Eukaryota</taxon>
        <taxon>Sar</taxon>
        <taxon>Alveolata</taxon>
        <taxon>Dinophyceae</taxon>
        <taxon>Suessiales</taxon>
        <taxon>Symbiodiniaceae</taxon>
        <taxon>Symbiodinium</taxon>
    </lineage>
</organism>
<dbReference type="GO" id="GO:0019684">
    <property type="term" value="P:photosynthesis, light reaction"/>
    <property type="evidence" value="ECO:0007669"/>
    <property type="project" value="InterPro"/>
</dbReference>
<evidence type="ECO:0000313" key="7">
    <source>
        <dbReference type="Proteomes" id="UP000601435"/>
    </source>
</evidence>
<keyword evidence="2" id="KW-0812">Transmembrane</keyword>
<evidence type="ECO:0000259" key="5">
    <source>
        <dbReference type="Pfam" id="PF05239"/>
    </source>
</evidence>
<dbReference type="Pfam" id="PF03703">
    <property type="entry name" value="bPH_2"/>
    <property type="match status" value="1"/>
</dbReference>
<keyword evidence="2" id="KW-0472">Membrane</keyword>
<feature type="transmembrane region" description="Helical" evidence="2">
    <location>
        <begin position="325"/>
        <end position="347"/>
    </location>
</feature>
<dbReference type="InterPro" id="IPR011033">
    <property type="entry name" value="PRC_barrel-like_sf"/>
</dbReference>
<evidence type="ECO:0000313" key="6">
    <source>
        <dbReference type="EMBL" id="CAE7791518.1"/>
    </source>
</evidence>
<dbReference type="InterPro" id="IPR027275">
    <property type="entry name" value="PRC-brl_dom"/>
</dbReference>
<protein>
    <submittedName>
        <fullName evidence="6">PuhA protein</fullName>
    </submittedName>
</protein>
<dbReference type="SUPFAM" id="SSF81490">
    <property type="entry name" value="Photosystem II reaction centre subunit H, transmembrane region"/>
    <property type="match status" value="1"/>
</dbReference>
<dbReference type="Pfam" id="PF03967">
    <property type="entry name" value="PRCH"/>
    <property type="match status" value="1"/>
</dbReference>
<gene>
    <name evidence="6" type="primary">puhA</name>
    <name evidence="6" type="ORF">SNEC2469_LOCUS23259</name>
</gene>
<dbReference type="Pfam" id="PF05239">
    <property type="entry name" value="PRC"/>
    <property type="match status" value="1"/>
</dbReference>
<dbReference type="AlphaFoldDB" id="A0A812YP42"/>
<dbReference type="Gene3D" id="3.90.50.10">
    <property type="entry name" value="Photosynthetic Reaction Center, subunit H, domain 2"/>
    <property type="match status" value="1"/>
</dbReference>
<dbReference type="Proteomes" id="UP000601435">
    <property type="component" value="Unassembled WGS sequence"/>
</dbReference>
<keyword evidence="2" id="KW-1133">Transmembrane helix</keyword>
<comment type="caution">
    <text evidence="6">The sequence shown here is derived from an EMBL/GenBank/DDBJ whole genome shotgun (WGS) entry which is preliminary data.</text>
</comment>
<proteinExistence type="predicted"/>
<dbReference type="Gene3D" id="4.10.540.10">
    <property type="entry name" value="Photosynthetic reaction centre, H subunit, N-terminal domain"/>
    <property type="match status" value="1"/>
</dbReference>
<dbReference type="InterPro" id="IPR005182">
    <property type="entry name" value="YdbS-like_PH"/>
</dbReference>
<dbReference type="OrthoDB" id="10551921at2759"/>
<dbReference type="NCBIfam" id="NF040894">
    <property type="entry name" value="puhB_PGC"/>
    <property type="match status" value="1"/>
</dbReference>
<sequence length="492" mass="53823">MSANITGHIDVAQVVLYTFWLFFAGLIFYLRREDRREGYPLESEVTGKPYDEDSILMPSRKVFRLASGEQTDSMRRDRREIKLTPTQGWSGSPFEPTGDPMVDGVGPASWAERRDVVERTADGHAKIAPLRSLPDFAVAKGDLDPRGLPVKGCDGKVAGTVSDLWVDHGEQMIRYLEVELADGGEPAVGKLLLPMPMAKLTGHPAQVSVTSIRSDQFTGVPRTKSADEVTLLEEEKVVAYYAGGYLYAKPSETMCEIEIEEIPGLPGKLPAGERLLWQGRPRWQALARRTFKTRWVAGYFAVFAVWWSVSAAAEGAPPAAAALEGLALLPIAALALGLLGLLAWLTARTTIYTITSRRVAIRYGIALPMTVNLPFARIGSADLRAERDGSGDIVLSLLGRDRLAYLHLWPHVRPWRFTRVQPMLRGLAEVRQPGRILAEALAAALHERQAAARAEAAAQPEVSRINDPRRQPAEAGAEAAAEAVPLRIAAAE</sequence>
<keyword evidence="7" id="KW-1185">Reference proteome</keyword>
<dbReference type="InterPro" id="IPR005652">
    <property type="entry name" value="Photo_RC_H"/>
</dbReference>
<evidence type="ECO:0000259" key="3">
    <source>
        <dbReference type="Pfam" id="PF03703"/>
    </source>
</evidence>
<dbReference type="InterPro" id="IPR015810">
    <property type="entry name" value="Photo_RC_H_N"/>
</dbReference>
<feature type="transmembrane region" description="Helical" evidence="2">
    <location>
        <begin position="12"/>
        <end position="30"/>
    </location>
</feature>
<dbReference type="SUPFAM" id="SSF50346">
    <property type="entry name" value="PRC-barrel domain"/>
    <property type="match status" value="1"/>
</dbReference>
<evidence type="ECO:0000256" key="1">
    <source>
        <dbReference type="SAM" id="MobiDB-lite"/>
    </source>
</evidence>
<accession>A0A812YP42</accession>
<dbReference type="NCBIfam" id="TIGR01150">
    <property type="entry name" value="puhA"/>
    <property type="match status" value="1"/>
</dbReference>
<reference evidence="6" key="1">
    <citation type="submission" date="2021-02" db="EMBL/GenBank/DDBJ databases">
        <authorList>
            <person name="Dougan E. K."/>
            <person name="Rhodes N."/>
            <person name="Thang M."/>
            <person name="Chan C."/>
        </authorList>
    </citation>
    <scope>NUCLEOTIDE SEQUENCE</scope>
</reference>
<feature type="region of interest" description="Disordered" evidence="1">
    <location>
        <begin position="455"/>
        <end position="479"/>
    </location>
</feature>
<feature type="domain" description="Photosynthetic reaction centre H subunit N-terminal" evidence="4">
    <location>
        <begin position="4"/>
        <end position="131"/>
    </location>
</feature>
<dbReference type="InterPro" id="IPR014747">
    <property type="entry name" value="Bac_photo_RC_H_C"/>
</dbReference>
<dbReference type="InterPro" id="IPR054839">
    <property type="entry name" value="puhB_PGC"/>
</dbReference>
<feature type="domain" description="PRC-barrel" evidence="5">
    <location>
        <begin position="144"/>
        <end position="197"/>
    </location>
</feature>
<dbReference type="EMBL" id="CAJNJA010043205">
    <property type="protein sequence ID" value="CAE7791518.1"/>
    <property type="molecule type" value="Genomic_DNA"/>
</dbReference>
<name>A0A812YP42_9DINO</name>
<feature type="domain" description="YdbS-like PH" evidence="3">
    <location>
        <begin position="348"/>
        <end position="406"/>
    </location>
</feature>
<evidence type="ECO:0000259" key="4">
    <source>
        <dbReference type="Pfam" id="PF03967"/>
    </source>
</evidence>
<dbReference type="InterPro" id="IPR037097">
    <property type="entry name" value="Photo_RC_H_N_sf"/>
</dbReference>
<feature type="transmembrane region" description="Helical" evidence="2">
    <location>
        <begin position="295"/>
        <end position="313"/>
    </location>
</feature>